<comment type="caution">
    <text evidence="4">The sequence shown here is derived from an EMBL/GenBank/DDBJ whole genome shotgun (WGS) entry which is preliminary data.</text>
</comment>
<dbReference type="EMBL" id="JARAOO010000003">
    <property type="protein sequence ID" value="KAJ7974203.1"/>
    <property type="molecule type" value="Genomic_DNA"/>
</dbReference>
<feature type="region of interest" description="Disordered" evidence="2">
    <location>
        <begin position="858"/>
        <end position="901"/>
    </location>
</feature>
<keyword evidence="1" id="KW-0175">Coiled coil</keyword>
<dbReference type="Pfam" id="PF10358">
    <property type="entry name" value="NT-C2"/>
    <property type="match status" value="1"/>
</dbReference>
<feature type="coiled-coil region" evidence="1">
    <location>
        <begin position="929"/>
        <end position="970"/>
    </location>
</feature>
<name>A0AAD7Q3J9_QUISA</name>
<feature type="compositionally biased region" description="Polar residues" evidence="2">
    <location>
        <begin position="218"/>
        <end position="232"/>
    </location>
</feature>
<evidence type="ECO:0000256" key="2">
    <source>
        <dbReference type="SAM" id="MobiDB-lite"/>
    </source>
</evidence>
<feature type="compositionally biased region" description="Polar residues" evidence="2">
    <location>
        <begin position="253"/>
        <end position="273"/>
    </location>
</feature>
<protein>
    <submittedName>
        <fullName evidence="4">Myosin heavy chain-related protein, putative isoform 1</fullName>
    </submittedName>
</protein>
<feature type="region of interest" description="Disordered" evidence="2">
    <location>
        <begin position="208"/>
        <end position="287"/>
    </location>
</feature>
<proteinExistence type="predicted"/>
<dbReference type="PANTHER" id="PTHR34452">
    <property type="entry name" value="MYOSIN HEAVY CHAIN-RELATED PROTEIN"/>
    <property type="match status" value="1"/>
</dbReference>
<dbReference type="Proteomes" id="UP001163823">
    <property type="component" value="Chromosome 3"/>
</dbReference>
<reference evidence="4" key="1">
    <citation type="journal article" date="2023" name="Science">
        <title>Elucidation of the pathway for biosynthesis of saponin adjuvants from the soapbark tree.</title>
        <authorList>
            <person name="Reed J."/>
            <person name="Orme A."/>
            <person name="El-Demerdash A."/>
            <person name="Owen C."/>
            <person name="Martin L.B.B."/>
            <person name="Misra R.C."/>
            <person name="Kikuchi S."/>
            <person name="Rejzek M."/>
            <person name="Martin A.C."/>
            <person name="Harkess A."/>
            <person name="Leebens-Mack J."/>
            <person name="Louveau T."/>
            <person name="Stephenson M.J."/>
            <person name="Osbourn A."/>
        </authorList>
    </citation>
    <scope>NUCLEOTIDE SEQUENCE</scope>
    <source>
        <strain evidence="4">S10</strain>
    </source>
</reference>
<evidence type="ECO:0000313" key="4">
    <source>
        <dbReference type="EMBL" id="KAJ7974203.1"/>
    </source>
</evidence>
<feature type="compositionally biased region" description="Basic and acidic residues" evidence="2">
    <location>
        <begin position="858"/>
        <end position="878"/>
    </location>
</feature>
<keyword evidence="5" id="KW-1185">Reference proteome</keyword>
<feature type="coiled-coil region" evidence="1">
    <location>
        <begin position="410"/>
        <end position="681"/>
    </location>
</feature>
<feature type="compositionally biased region" description="Basic and acidic residues" evidence="2">
    <location>
        <begin position="275"/>
        <end position="287"/>
    </location>
</feature>
<evidence type="ECO:0000256" key="1">
    <source>
        <dbReference type="SAM" id="Coils"/>
    </source>
</evidence>
<dbReference type="AlphaFoldDB" id="A0AAD7Q3J9"/>
<gene>
    <name evidence="4" type="ORF">O6P43_004311</name>
</gene>
<evidence type="ECO:0000313" key="5">
    <source>
        <dbReference type="Proteomes" id="UP001163823"/>
    </source>
</evidence>
<organism evidence="4 5">
    <name type="scientific">Quillaja saponaria</name>
    <name type="common">Soap bark tree</name>
    <dbReference type="NCBI Taxonomy" id="32244"/>
    <lineage>
        <taxon>Eukaryota</taxon>
        <taxon>Viridiplantae</taxon>
        <taxon>Streptophyta</taxon>
        <taxon>Embryophyta</taxon>
        <taxon>Tracheophyta</taxon>
        <taxon>Spermatophyta</taxon>
        <taxon>Magnoliopsida</taxon>
        <taxon>eudicotyledons</taxon>
        <taxon>Gunneridae</taxon>
        <taxon>Pentapetalae</taxon>
        <taxon>rosids</taxon>
        <taxon>fabids</taxon>
        <taxon>Fabales</taxon>
        <taxon>Quillajaceae</taxon>
        <taxon>Quillaja</taxon>
    </lineage>
</organism>
<feature type="domain" description="C2 NT-type" evidence="3">
    <location>
        <begin position="3"/>
        <end position="139"/>
    </location>
</feature>
<accession>A0AAD7Q3J9</accession>
<sequence>MFKSWNKKQKLKVVFRLQFQATQVPKLKKSALMISLVPEDVGKPTARLEKSAVQEGTCLWENPVFESVKLIRDTKSGKLNEKLYHFIVSTGSSKSGFLGEASIDFADFAAETQPLTVSLPLKFANSGAILHDLMIKEMWKKMEALRLPNDGSMKNQLSYSNTDDLYNFTDDGNLNQSILENTVQNNIFRASTGSSTTLASYWDAASENKTKDEKTTDQDSSSFQSPLRQNSLPPKGNVDDIITGNHVHRRSNTDWSMGSASDGSLGDWTSNLEDSFPRERLQDPSDNTTEKLRSEIVYLMRQAEVSELELQSLRKQIAKETNRGQNLSSQIISLTEERDELKIKLDQLQSSQKSNNEAETHRNLQSQIKDVRVHLEATKEELNYERELSSDLQSQLKKAQNSNSALILAVRDLELMLEQKNTEILDLSSNITFAEEDLNGDIEIYKEHTEELDKHIKQLILENDLLKQENQDISLKLEHKQTQEIVTRDRYQGSLATIKELELHVERLEEKIKGQADEFSDSLLCIDELEIKVKLLENELEKQAKTFEDDINVIQCAKDQQEQRAIQAEEALRNTRHNNAVMAEGLQEDLRRLSIEMTSKVEENEMKTKKALTEANELRLQRNMLEEIFQKSNEEIRLLEDQNELKLQELLKQLDFKEKTIERISLELDNKSKQLEDAQKYGEEKQKTFLVETQMLRAEIEKLVTEKYDIYKPESTKSIIRSISIEEDDLEKECGSGRKDAETKCEEKSSMPMLKDVKDAKIGALLSEMEILRVQYDELKNSLHREELEKENLKKQIFQLMEELKKKEEVSSTVKKVKNNKGKNAVKHGNLTSRKNEYTTLPCDSIEHTIQKEKLQMPEGTQHERTSMKVSSSEERRTGRANSLHSKMRTTGGMSGQNKVGQAPHESKQVICSEKQLNVFNYQNGGECNDDFLSEVAKLKEINKSMESELKELQERYSDISLKFAEVEGERQQLVMTVRNLKNGKK</sequence>
<evidence type="ECO:0000259" key="3">
    <source>
        <dbReference type="PROSITE" id="PS51840"/>
    </source>
</evidence>
<dbReference type="PANTHER" id="PTHR34452:SF14">
    <property type="entry name" value="MYOSIN HEAVY CHAIN, MUSCLE"/>
    <property type="match status" value="1"/>
</dbReference>
<dbReference type="PROSITE" id="PS51840">
    <property type="entry name" value="C2_NT"/>
    <property type="match status" value="1"/>
</dbReference>
<dbReference type="KEGG" id="qsa:O6P43_004311"/>
<dbReference type="InterPro" id="IPR019448">
    <property type="entry name" value="NT-C2"/>
</dbReference>
<feature type="coiled-coil region" evidence="1">
    <location>
        <begin position="303"/>
        <end position="381"/>
    </location>
</feature>
<feature type="coiled-coil region" evidence="1">
    <location>
        <begin position="762"/>
        <end position="810"/>
    </location>
</feature>
<feature type="compositionally biased region" description="Basic and acidic residues" evidence="2">
    <location>
        <begin position="208"/>
        <end position="217"/>
    </location>
</feature>